<keyword evidence="6" id="KW-1185">Reference proteome</keyword>
<evidence type="ECO:0000313" key="5">
    <source>
        <dbReference type="EMBL" id="OWZ00937.1"/>
    </source>
</evidence>
<evidence type="ECO:0000259" key="4">
    <source>
        <dbReference type="Pfam" id="PF02902"/>
    </source>
</evidence>
<sequence length="251" mass="28701">MERIIKVKKIMLDIAFTLDWVEAVTWNENDLQAVQDPFIDEHLLSKGAIMAMPLGTRFLRKEATFGASLLVYREDMWLNLSCMITGMLYLQNSYKDVGFVNPSFYHRTTPSDQIKLASAFGPFEASKTRVIGVLNMSGAHWMAFYIDRRTYICYTFDPLQGSVRKMTKALREVIEPLLNANTAVSYTPLKWCKQRDGSSCGVLCLTILELLLAGKFWVDELYGLVPYLRLRYLNKSITHLAEGRAERSVCL</sequence>
<keyword evidence="2" id="KW-0645">Protease</keyword>
<dbReference type="EMBL" id="NBNE01007222">
    <property type="protein sequence ID" value="OWZ00937.1"/>
    <property type="molecule type" value="Genomic_DNA"/>
</dbReference>
<dbReference type="GO" id="GO:0006508">
    <property type="term" value="P:proteolysis"/>
    <property type="evidence" value="ECO:0007669"/>
    <property type="project" value="UniProtKB-KW"/>
</dbReference>
<dbReference type="InterPro" id="IPR003653">
    <property type="entry name" value="Peptidase_C48_C"/>
</dbReference>
<evidence type="ECO:0000256" key="3">
    <source>
        <dbReference type="ARBA" id="ARBA00022801"/>
    </source>
</evidence>
<feature type="domain" description="Ubiquitin-like protease family profile" evidence="4">
    <location>
        <begin position="133"/>
        <end position="214"/>
    </location>
</feature>
<dbReference type="Proteomes" id="UP000198211">
    <property type="component" value="Unassembled WGS sequence"/>
</dbReference>
<dbReference type="STRING" id="4795.A0A225V856"/>
<dbReference type="Pfam" id="PF02902">
    <property type="entry name" value="Peptidase_C48"/>
    <property type="match status" value="1"/>
</dbReference>
<dbReference type="OrthoDB" id="123750at2759"/>
<dbReference type="AlphaFoldDB" id="A0A225V856"/>
<dbReference type="Gene3D" id="3.40.395.10">
    <property type="entry name" value="Adenoviral Proteinase, Chain A"/>
    <property type="match status" value="1"/>
</dbReference>
<reference evidence="6" key="1">
    <citation type="submission" date="2017-03" db="EMBL/GenBank/DDBJ databases">
        <title>Phytopthora megakarya and P. palmivora, two closely related causual agents of cacao black pod achieved similar genome size and gene model numbers by different mechanisms.</title>
        <authorList>
            <person name="Ali S."/>
            <person name="Shao J."/>
            <person name="Larry D.J."/>
            <person name="Kronmiller B."/>
            <person name="Shen D."/>
            <person name="Strem M.D."/>
            <person name="Melnick R.L."/>
            <person name="Guiltinan M.J."/>
            <person name="Tyler B.M."/>
            <person name="Meinhardt L.W."/>
            <person name="Bailey B.A."/>
        </authorList>
    </citation>
    <scope>NUCLEOTIDE SEQUENCE [LARGE SCALE GENOMIC DNA]</scope>
    <source>
        <strain evidence="6">zdho120</strain>
    </source>
</reference>
<comment type="similarity">
    <text evidence="1">Belongs to the peptidase C48 family.</text>
</comment>
<dbReference type="InterPro" id="IPR038765">
    <property type="entry name" value="Papain-like_cys_pep_sf"/>
</dbReference>
<organism evidence="5 6">
    <name type="scientific">Phytophthora megakarya</name>
    <dbReference type="NCBI Taxonomy" id="4795"/>
    <lineage>
        <taxon>Eukaryota</taxon>
        <taxon>Sar</taxon>
        <taxon>Stramenopiles</taxon>
        <taxon>Oomycota</taxon>
        <taxon>Peronosporomycetes</taxon>
        <taxon>Peronosporales</taxon>
        <taxon>Peronosporaceae</taxon>
        <taxon>Phytophthora</taxon>
    </lineage>
</organism>
<comment type="caution">
    <text evidence="5">The sequence shown here is derived from an EMBL/GenBank/DDBJ whole genome shotgun (WGS) entry which is preliminary data.</text>
</comment>
<evidence type="ECO:0000256" key="1">
    <source>
        <dbReference type="ARBA" id="ARBA00005234"/>
    </source>
</evidence>
<name>A0A225V856_9STRA</name>
<evidence type="ECO:0000256" key="2">
    <source>
        <dbReference type="ARBA" id="ARBA00022670"/>
    </source>
</evidence>
<proteinExistence type="inferred from homology"/>
<dbReference type="GO" id="GO:0008234">
    <property type="term" value="F:cysteine-type peptidase activity"/>
    <property type="evidence" value="ECO:0007669"/>
    <property type="project" value="InterPro"/>
</dbReference>
<gene>
    <name evidence="5" type="ORF">PHMEG_00027770</name>
</gene>
<evidence type="ECO:0000313" key="6">
    <source>
        <dbReference type="Proteomes" id="UP000198211"/>
    </source>
</evidence>
<accession>A0A225V856</accession>
<dbReference type="SUPFAM" id="SSF54001">
    <property type="entry name" value="Cysteine proteinases"/>
    <property type="match status" value="1"/>
</dbReference>
<protein>
    <recommendedName>
        <fullName evidence="4">Ubiquitin-like protease family profile domain-containing protein</fullName>
    </recommendedName>
</protein>
<keyword evidence="3" id="KW-0378">Hydrolase</keyword>